<reference evidence="1 2" key="1">
    <citation type="submission" date="2018-02" db="EMBL/GenBank/DDBJ databases">
        <title>Insights into the biology of acidophilic members of the Acidiferrobacteraceae family derived from comparative genomic analyses.</title>
        <authorList>
            <person name="Issotta F."/>
            <person name="Thyssen C."/>
            <person name="Mena C."/>
            <person name="Moya A."/>
            <person name="Bellenberg S."/>
            <person name="Sproer C."/>
            <person name="Covarrubias P.C."/>
            <person name="Sand W."/>
            <person name="Quatrini R."/>
            <person name="Vera M."/>
        </authorList>
    </citation>
    <scope>NUCLEOTIDE SEQUENCE [LARGE SCALE GENOMIC DNA]</scope>
    <source>
        <strain evidence="2">m-1</strain>
    </source>
</reference>
<dbReference type="InterPro" id="IPR051470">
    <property type="entry name" value="Thiol:disulfide_interchange"/>
</dbReference>
<dbReference type="AlphaFoldDB" id="A0A1C2FWW1"/>
<dbReference type="STRING" id="163359.A9R16_05770"/>
<sequence length="287" mass="30053">MQGVSRILNVATKIFAIFGVLVVAAGTVGWWLAPTQPASRPALAGHGAGRRSRMALARLVQEASRGQAGIKRTFAGPDGLTGLVLSPSGSVAWTNGRYVFLGAVFDAKGRNLSLLAQQAISPQRFLFPTHASAGLLLGTAGPTLTMVADPNCAFCHRDWVRVLAPRIAAGTLRVRIVPVAIVDPATARVRAAEILSAPDPGRAWAQDERDFHETTEQGGLPVQGVTVAPVALAAVESNTAAFFASSHGTAATPTFVYHGRRHVGYLSAPALRAFLAQGAVDGDSRHE</sequence>
<protein>
    <submittedName>
        <fullName evidence="1">Uncharacterized protein</fullName>
    </submittedName>
</protein>
<dbReference type="Gene3D" id="3.10.450.70">
    <property type="entry name" value="Disulphide bond isomerase, DsbC/G, N-terminal"/>
    <property type="match status" value="1"/>
</dbReference>
<evidence type="ECO:0000313" key="2">
    <source>
        <dbReference type="Proteomes" id="UP000253250"/>
    </source>
</evidence>
<accession>A0A1C2FWW1</accession>
<dbReference type="InterPro" id="IPR036249">
    <property type="entry name" value="Thioredoxin-like_sf"/>
</dbReference>
<dbReference type="Proteomes" id="UP000253250">
    <property type="component" value="Unassembled WGS sequence"/>
</dbReference>
<dbReference type="EMBL" id="PSYR01000002">
    <property type="protein sequence ID" value="RCN55805.1"/>
    <property type="molecule type" value="Genomic_DNA"/>
</dbReference>
<dbReference type="PANTHER" id="PTHR35272:SF4">
    <property type="entry name" value="THIOL:DISULFIDE INTERCHANGE PROTEIN DSBG"/>
    <property type="match status" value="1"/>
</dbReference>
<dbReference type="Gene3D" id="3.40.30.10">
    <property type="entry name" value="Glutaredoxin"/>
    <property type="match status" value="1"/>
</dbReference>
<proteinExistence type="predicted"/>
<organism evidence="1 2">
    <name type="scientific">Acidiferrobacter thiooxydans</name>
    <dbReference type="NCBI Taxonomy" id="163359"/>
    <lineage>
        <taxon>Bacteria</taxon>
        <taxon>Pseudomonadati</taxon>
        <taxon>Pseudomonadota</taxon>
        <taxon>Gammaproteobacteria</taxon>
        <taxon>Acidiferrobacterales</taxon>
        <taxon>Acidiferrobacteraceae</taxon>
        <taxon>Acidiferrobacter</taxon>
    </lineage>
</organism>
<dbReference type="InterPro" id="IPR009094">
    <property type="entry name" value="DiS-bond_isomerase_DsbC/G_N_sf"/>
</dbReference>
<evidence type="ECO:0000313" key="1">
    <source>
        <dbReference type="EMBL" id="RCN55805.1"/>
    </source>
</evidence>
<name>A0A1C2FWW1_9GAMM</name>
<gene>
    <name evidence="1" type="ORF">C4900_07750</name>
</gene>
<dbReference type="SUPFAM" id="SSF52833">
    <property type="entry name" value="Thioredoxin-like"/>
    <property type="match status" value="1"/>
</dbReference>
<keyword evidence="2" id="KW-1185">Reference proteome</keyword>
<dbReference type="GO" id="GO:0042597">
    <property type="term" value="C:periplasmic space"/>
    <property type="evidence" value="ECO:0007669"/>
    <property type="project" value="InterPro"/>
</dbReference>
<comment type="caution">
    <text evidence="1">The sequence shown here is derived from an EMBL/GenBank/DDBJ whole genome shotgun (WGS) entry which is preliminary data.</text>
</comment>
<dbReference type="PANTHER" id="PTHR35272">
    <property type="entry name" value="THIOL:DISULFIDE INTERCHANGE PROTEIN DSBC-RELATED"/>
    <property type="match status" value="1"/>
</dbReference>